<protein>
    <submittedName>
        <fullName evidence="1">Uncharacterized protein</fullName>
    </submittedName>
</protein>
<accession>A0A0L0SMY2</accession>
<dbReference type="EMBL" id="GG745343">
    <property type="protein sequence ID" value="KNE63837.1"/>
    <property type="molecule type" value="Genomic_DNA"/>
</dbReference>
<dbReference type="AlphaFoldDB" id="A0A0L0SMY2"/>
<dbReference type="Gene3D" id="3.10.290.30">
    <property type="entry name" value="MM3350-like"/>
    <property type="match status" value="1"/>
</dbReference>
<organism evidence="1 2">
    <name type="scientific">Allomyces macrogynus (strain ATCC 38327)</name>
    <name type="common">Allomyces javanicus var. macrogynus</name>
    <dbReference type="NCBI Taxonomy" id="578462"/>
    <lineage>
        <taxon>Eukaryota</taxon>
        <taxon>Fungi</taxon>
        <taxon>Fungi incertae sedis</taxon>
        <taxon>Blastocladiomycota</taxon>
        <taxon>Blastocladiomycetes</taxon>
        <taxon>Blastocladiales</taxon>
        <taxon>Blastocladiaceae</taxon>
        <taxon>Allomyces</taxon>
    </lineage>
</organism>
<gene>
    <name evidence="1" type="ORF">AMAG_08906</name>
</gene>
<dbReference type="SUPFAM" id="SSF159941">
    <property type="entry name" value="MM3350-like"/>
    <property type="match status" value="1"/>
</dbReference>
<proteinExistence type="predicted"/>
<dbReference type="OrthoDB" id="10442792at2759"/>
<dbReference type="Proteomes" id="UP000054350">
    <property type="component" value="Unassembled WGS sequence"/>
</dbReference>
<dbReference type="InterPro" id="IPR024047">
    <property type="entry name" value="MM3350-like_sf"/>
</dbReference>
<dbReference type="VEuPathDB" id="FungiDB:AMAG_08906"/>
<reference evidence="2" key="2">
    <citation type="submission" date="2009-11" db="EMBL/GenBank/DDBJ databases">
        <title>The Genome Sequence of Allomyces macrogynus strain ATCC 38327.</title>
        <authorList>
            <consortium name="The Broad Institute Genome Sequencing Platform"/>
            <person name="Russ C."/>
            <person name="Cuomo C."/>
            <person name="Shea T."/>
            <person name="Young S.K."/>
            <person name="Zeng Q."/>
            <person name="Koehrsen M."/>
            <person name="Haas B."/>
            <person name="Borodovsky M."/>
            <person name="Guigo R."/>
            <person name="Alvarado L."/>
            <person name="Berlin A."/>
            <person name="Borenstein D."/>
            <person name="Chen Z."/>
            <person name="Engels R."/>
            <person name="Freedman E."/>
            <person name="Gellesch M."/>
            <person name="Goldberg J."/>
            <person name="Griggs A."/>
            <person name="Gujja S."/>
            <person name="Heiman D."/>
            <person name="Hepburn T."/>
            <person name="Howarth C."/>
            <person name="Jen D."/>
            <person name="Larson L."/>
            <person name="Lewis B."/>
            <person name="Mehta T."/>
            <person name="Park D."/>
            <person name="Pearson M."/>
            <person name="Roberts A."/>
            <person name="Saif S."/>
            <person name="Shenoy N."/>
            <person name="Sisk P."/>
            <person name="Stolte C."/>
            <person name="Sykes S."/>
            <person name="Walk T."/>
            <person name="White J."/>
            <person name="Yandava C."/>
            <person name="Burger G."/>
            <person name="Gray M.W."/>
            <person name="Holland P.W.H."/>
            <person name="King N."/>
            <person name="Lang F.B.F."/>
            <person name="Roger A.J."/>
            <person name="Ruiz-Trillo I."/>
            <person name="Lander E."/>
            <person name="Nusbaum C."/>
        </authorList>
    </citation>
    <scope>NUCLEOTIDE SEQUENCE [LARGE SCALE GENOMIC DNA]</scope>
    <source>
        <strain evidence="2">ATCC 38327</strain>
    </source>
</reference>
<evidence type="ECO:0000313" key="2">
    <source>
        <dbReference type="Proteomes" id="UP000054350"/>
    </source>
</evidence>
<reference evidence="1 2" key="1">
    <citation type="submission" date="2009-11" db="EMBL/GenBank/DDBJ databases">
        <title>Annotation of Allomyces macrogynus ATCC 38327.</title>
        <authorList>
            <consortium name="The Broad Institute Genome Sequencing Platform"/>
            <person name="Russ C."/>
            <person name="Cuomo C."/>
            <person name="Burger G."/>
            <person name="Gray M.W."/>
            <person name="Holland P.W.H."/>
            <person name="King N."/>
            <person name="Lang F.B.F."/>
            <person name="Roger A.J."/>
            <person name="Ruiz-Trillo I."/>
            <person name="Young S.K."/>
            <person name="Zeng Q."/>
            <person name="Gargeya S."/>
            <person name="Fitzgerald M."/>
            <person name="Haas B."/>
            <person name="Abouelleil A."/>
            <person name="Alvarado L."/>
            <person name="Arachchi H.M."/>
            <person name="Berlin A."/>
            <person name="Chapman S.B."/>
            <person name="Gearin G."/>
            <person name="Goldberg J."/>
            <person name="Griggs A."/>
            <person name="Gujja S."/>
            <person name="Hansen M."/>
            <person name="Heiman D."/>
            <person name="Howarth C."/>
            <person name="Larimer J."/>
            <person name="Lui A."/>
            <person name="MacDonald P.J.P."/>
            <person name="McCowen C."/>
            <person name="Montmayeur A."/>
            <person name="Murphy C."/>
            <person name="Neiman D."/>
            <person name="Pearson M."/>
            <person name="Priest M."/>
            <person name="Roberts A."/>
            <person name="Saif S."/>
            <person name="Shea T."/>
            <person name="Sisk P."/>
            <person name="Stolte C."/>
            <person name="Sykes S."/>
            <person name="Wortman J."/>
            <person name="Nusbaum C."/>
            <person name="Birren B."/>
        </authorList>
    </citation>
    <scope>NUCLEOTIDE SEQUENCE [LARGE SCALE GENOMIC DNA]</scope>
    <source>
        <strain evidence="1 2">ATCC 38327</strain>
    </source>
</reference>
<keyword evidence="2" id="KW-1185">Reference proteome</keyword>
<evidence type="ECO:0000313" key="1">
    <source>
        <dbReference type="EMBL" id="KNE63837.1"/>
    </source>
</evidence>
<name>A0A0L0SMY2_ALLM3</name>
<sequence length="139" mass="15730">MAHELRAAAAGADRVYRFRLERRYLIEIPGSQTLYDLAEIHLWHFTTVPGGALGPNTQYVNPGPILDLGDGCTKISADKTRIRDLPTEIGGGFCWIWDYGDNFEYDLYLEQASGRARYPKSEKFKAAWRAARAPRKCCC</sequence>